<evidence type="ECO:0000313" key="1">
    <source>
        <dbReference type="EMBL" id="TQN26104.1"/>
    </source>
</evidence>
<gene>
    <name evidence="1" type="ORF">FHX37_4642</name>
</gene>
<dbReference type="EMBL" id="VFQC01000004">
    <property type="protein sequence ID" value="TQN26104.1"/>
    <property type="molecule type" value="Genomic_DNA"/>
</dbReference>
<organism evidence="1 2">
    <name type="scientific">Haloactinospora alba</name>
    <dbReference type="NCBI Taxonomy" id="405555"/>
    <lineage>
        <taxon>Bacteria</taxon>
        <taxon>Bacillati</taxon>
        <taxon>Actinomycetota</taxon>
        <taxon>Actinomycetes</taxon>
        <taxon>Streptosporangiales</taxon>
        <taxon>Nocardiopsidaceae</taxon>
        <taxon>Haloactinospora</taxon>
    </lineage>
</organism>
<dbReference type="AlphaFoldDB" id="A0A543N2P5"/>
<comment type="caution">
    <text evidence="1">The sequence shown here is derived from an EMBL/GenBank/DDBJ whole genome shotgun (WGS) entry which is preliminary data.</text>
</comment>
<feature type="non-terminal residue" evidence="1">
    <location>
        <position position="1"/>
    </location>
</feature>
<sequence length="134" mass="15498">LVEDEGMEREEAAAEVLGRSIESIRREQYVAEHRSSQDRRPFREIAREQYKLMIERIYVQAEEQTNGFMLNQQGEAAGIDPMSLFSGPRSRVEKYASEELKRFFDASGRQTFEDFIAEIEAGQPTGEVGRDFNR</sequence>
<dbReference type="Proteomes" id="UP000317422">
    <property type="component" value="Unassembled WGS sequence"/>
</dbReference>
<dbReference type="RefSeq" id="WP_211352023.1">
    <property type="nucleotide sequence ID" value="NZ_VFQC01000004.1"/>
</dbReference>
<reference evidence="1 2" key="1">
    <citation type="submission" date="2019-06" db="EMBL/GenBank/DDBJ databases">
        <title>Sequencing the genomes of 1000 actinobacteria strains.</title>
        <authorList>
            <person name="Klenk H.-P."/>
        </authorList>
    </citation>
    <scope>NUCLEOTIDE SEQUENCE [LARGE SCALE GENOMIC DNA]</scope>
    <source>
        <strain evidence="1 2">DSM 45015</strain>
    </source>
</reference>
<protein>
    <submittedName>
        <fullName evidence="1">Uncharacterized protein</fullName>
    </submittedName>
</protein>
<name>A0A543N2P5_9ACTN</name>
<evidence type="ECO:0000313" key="2">
    <source>
        <dbReference type="Proteomes" id="UP000317422"/>
    </source>
</evidence>
<accession>A0A543N2P5</accession>
<keyword evidence="2" id="KW-1185">Reference proteome</keyword>
<proteinExistence type="predicted"/>